<dbReference type="SMART" id="SM00636">
    <property type="entry name" value="Glyco_18"/>
    <property type="match status" value="1"/>
</dbReference>
<dbReference type="Pfam" id="PF00704">
    <property type="entry name" value="Glyco_hydro_18"/>
    <property type="match status" value="1"/>
</dbReference>
<dbReference type="SUPFAM" id="SSF51445">
    <property type="entry name" value="(Trans)glycosidases"/>
    <property type="match status" value="1"/>
</dbReference>
<feature type="domain" description="GH18" evidence="1">
    <location>
        <begin position="1"/>
        <end position="402"/>
    </location>
</feature>
<evidence type="ECO:0000259" key="1">
    <source>
        <dbReference type="PROSITE" id="PS51910"/>
    </source>
</evidence>
<dbReference type="Gene3D" id="3.20.20.80">
    <property type="entry name" value="Glycosidases"/>
    <property type="match status" value="1"/>
</dbReference>
<organism evidence="2 3">
    <name type="scientific">Gulosibacter faecalis</name>
    <dbReference type="NCBI Taxonomy" id="272240"/>
    <lineage>
        <taxon>Bacteria</taxon>
        <taxon>Bacillati</taxon>
        <taxon>Actinomycetota</taxon>
        <taxon>Actinomycetes</taxon>
        <taxon>Micrococcales</taxon>
        <taxon>Microbacteriaceae</taxon>
        <taxon>Gulosibacter</taxon>
    </lineage>
</organism>
<feature type="non-terminal residue" evidence="2">
    <location>
        <position position="699"/>
    </location>
</feature>
<dbReference type="PROSITE" id="PS51910">
    <property type="entry name" value="GH18_2"/>
    <property type="match status" value="1"/>
</dbReference>
<evidence type="ECO:0000313" key="2">
    <source>
        <dbReference type="EMBL" id="MFD2757122.1"/>
    </source>
</evidence>
<dbReference type="InterPro" id="IPR017853">
    <property type="entry name" value="GH"/>
</dbReference>
<protein>
    <submittedName>
        <fullName evidence="2">Glycosyl hydrolase family 18 protein</fullName>
    </submittedName>
</protein>
<dbReference type="GO" id="GO:0016787">
    <property type="term" value="F:hydrolase activity"/>
    <property type="evidence" value="ECO:0007669"/>
    <property type="project" value="UniProtKB-KW"/>
</dbReference>
<evidence type="ECO:0000313" key="3">
    <source>
        <dbReference type="Proteomes" id="UP001597492"/>
    </source>
</evidence>
<comment type="caution">
    <text evidence="2">The sequence shown here is derived from an EMBL/GenBank/DDBJ whole genome shotgun (WGS) entry which is preliminary data.</text>
</comment>
<dbReference type="Proteomes" id="UP001597492">
    <property type="component" value="Unassembled WGS sequence"/>
</dbReference>
<proteinExistence type="predicted"/>
<reference evidence="3" key="1">
    <citation type="journal article" date="2019" name="Int. J. Syst. Evol. Microbiol.">
        <title>The Global Catalogue of Microorganisms (GCM) 10K type strain sequencing project: providing services to taxonomists for standard genome sequencing and annotation.</title>
        <authorList>
            <consortium name="The Broad Institute Genomics Platform"/>
            <consortium name="The Broad Institute Genome Sequencing Center for Infectious Disease"/>
            <person name="Wu L."/>
            <person name="Ma J."/>
        </authorList>
    </citation>
    <scope>NUCLEOTIDE SEQUENCE [LARGE SCALE GENOMIC DNA]</scope>
    <source>
        <strain evidence="3">TISTR 1514</strain>
    </source>
</reference>
<dbReference type="InterPro" id="IPR011583">
    <property type="entry name" value="Chitinase_II/V-like_cat"/>
</dbReference>
<name>A0ABW5UTZ4_9MICO</name>
<keyword evidence="3" id="KW-1185">Reference proteome</keyword>
<sequence>MSDRIWCWTGHLFNDRTRLVLEHYGDQITDLSIFGWRVDAAGNLTETFDADLLDPYRAKWPHIKFWLAFRNDGDASIFTALRNNASARANLIAGLTAALDARPWLGGIDIDLEQGGGIANAPAAEALFQQIADLAHSRGLECSAALPPLTIDGSVGGQDWARYAQLGQILDQVAIMSYDFAWMGSAPGPISPGYWMRGVYEWAVSQIEPSKILMGLPLYAYFWRIETYPANLGWRYRGDSGTYYAAWQHFSGVRAQDGSDTNPAGSGSHHRIGWLAFRELDSMSAWGFTDVYDWRDAYYWDSGTPAMTRDLFEAKPYMVRYGLPSALDQGGMWGVTDNSSDSEGGLYRLNARSVRDVNGQYVSPKSGFTMTLELLKRYPVAATIMDDNAGNAQQLSNYYNGDWEQWSNETRSYHQYRGTGQLDLAHSFGGSVYLQIRGQFATAGWIGVTARGYTVEVNNTGSLRIRQGSTVLGTASVPSRAVGDDAGESRFVLAIRLRENSVRAYWAAGENTAPTRYLKVNATPSGGTVGITATATAWIDHVYVGDGWWYQPREAVTVKIGGRSKTLGRFERDGITWDDKGRFRPVDDVDEDATRADETRSISLDWVYDHWEDVPIYPDTPTDVEVIATDHDVWVGRVICLDKAGSFIAYWSDAETIVHWRDRARLDYGLAGIALWSLGQEDTRTWSRLRGGELTPETK</sequence>
<dbReference type="InterPro" id="IPR001223">
    <property type="entry name" value="Glyco_hydro18_cat"/>
</dbReference>
<accession>A0ABW5UTZ4</accession>
<dbReference type="EMBL" id="JBHUNE010000001">
    <property type="protein sequence ID" value="MFD2757122.1"/>
    <property type="molecule type" value="Genomic_DNA"/>
</dbReference>
<dbReference type="PANTHER" id="PTHR46066:SF2">
    <property type="entry name" value="CHITINASE DOMAIN-CONTAINING PROTEIN 1"/>
    <property type="match status" value="1"/>
</dbReference>
<gene>
    <name evidence="2" type="ORF">ACFSW7_01870</name>
</gene>
<dbReference type="RefSeq" id="WP_390294745.1">
    <property type="nucleotide sequence ID" value="NZ_JBHUNE010000001.1"/>
</dbReference>
<keyword evidence="2" id="KW-0378">Hydrolase</keyword>
<dbReference type="PANTHER" id="PTHR46066">
    <property type="entry name" value="CHITINASE DOMAIN-CONTAINING PROTEIN 1 FAMILY MEMBER"/>
    <property type="match status" value="1"/>
</dbReference>